<gene>
    <name evidence="1" type="ORF">EVAR_36419_1</name>
</gene>
<proteinExistence type="predicted"/>
<evidence type="ECO:0000313" key="1">
    <source>
        <dbReference type="EMBL" id="GBP40683.1"/>
    </source>
</evidence>
<reference evidence="1 2" key="1">
    <citation type="journal article" date="2019" name="Commun. Biol.">
        <title>The bagworm genome reveals a unique fibroin gene that provides high tensile strength.</title>
        <authorList>
            <person name="Kono N."/>
            <person name="Nakamura H."/>
            <person name="Ohtoshi R."/>
            <person name="Tomita M."/>
            <person name="Numata K."/>
            <person name="Arakawa K."/>
        </authorList>
    </citation>
    <scope>NUCLEOTIDE SEQUENCE [LARGE SCALE GENOMIC DNA]</scope>
</reference>
<sequence length="189" mass="21633">MGAYGARTSNKVLIRRHLQVCCRGLEGPAKTSLGDSEYMDDFVLTEMCRSLSTHLDFKVLIVHSESRHEKPLSIALDSYSIAFLPQARQSTKAVNNFVVVIRQTCLSRYRTKSAYSLGRGRMRRFLFIASSQLQLFALRRREMARLPGLILITDELPDDFLTKVKLIDPNRPSRSTLSRRFRRLSSGQH</sequence>
<name>A0A4C1VPU6_EUMVA</name>
<comment type="caution">
    <text evidence="1">The sequence shown here is derived from an EMBL/GenBank/DDBJ whole genome shotgun (WGS) entry which is preliminary data.</text>
</comment>
<evidence type="ECO:0000313" key="2">
    <source>
        <dbReference type="Proteomes" id="UP000299102"/>
    </source>
</evidence>
<organism evidence="1 2">
    <name type="scientific">Eumeta variegata</name>
    <name type="common">Bagworm moth</name>
    <name type="synonym">Eumeta japonica</name>
    <dbReference type="NCBI Taxonomy" id="151549"/>
    <lineage>
        <taxon>Eukaryota</taxon>
        <taxon>Metazoa</taxon>
        <taxon>Ecdysozoa</taxon>
        <taxon>Arthropoda</taxon>
        <taxon>Hexapoda</taxon>
        <taxon>Insecta</taxon>
        <taxon>Pterygota</taxon>
        <taxon>Neoptera</taxon>
        <taxon>Endopterygota</taxon>
        <taxon>Lepidoptera</taxon>
        <taxon>Glossata</taxon>
        <taxon>Ditrysia</taxon>
        <taxon>Tineoidea</taxon>
        <taxon>Psychidae</taxon>
        <taxon>Oiketicinae</taxon>
        <taxon>Eumeta</taxon>
    </lineage>
</organism>
<dbReference type="Proteomes" id="UP000299102">
    <property type="component" value="Unassembled WGS sequence"/>
</dbReference>
<protein>
    <submittedName>
        <fullName evidence="1">Uncharacterized protein</fullName>
    </submittedName>
</protein>
<dbReference type="EMBL" id="BGZK01000386">
    <property type="protein sequence ID" value="GBP40683.1"/>
    <property type="molecule type" value="Genomic_DNA"/>
</dbReference>
<accession>A0A4C1VPU6</accession>
<keyword evidence="2" id="KW-1185">Reference proteome</keyword>
<dbReference type="AlphaFoldDB" id="A0A4C1VPU6"/>